<accession>A0A1W1UUD9</accession>
<reference evidence="2 3" key="1">
    <citation type="submission" date="2017-04" db="EMBL/GenBank/DDBJ databases">
        <authorList>
            <person name="Afonso C.L."/>
            <person name="Miller P.J."/>
            <person name="Scott M.A."/>
            <person name="Spackman E."/>
            <person name="Goraichik I."/>
            <person name="Dimitrov K.M."/>
            <person name="Suarez D.L."/>
            <person name="Swayne D.E."/>
        </authorList>
    </citation>
    <scope>NUCLEOTIDE SEQUENCE [LARGE SCALE GENOMIC DNA]</scope>
    <source>
        <strain evidence="2 3">KR-140</strain>
    </source>
</reference>
<evidence type="ECO:0000256" key="1">
    <source>
        <dbReference type="SAM" id="MobiDB-lite"/>
    </source>
</evidence>
<dbReference type="EMBL" id="FWWU01000007">
    <property type="protein sequence ID" value="SMB84683.1"/>
    <property type="molecule type" value="Genomic_DNA"/>
</dbReference>
<evidence type="ECO:0000313" key="2">
    <source>
        <dbReference type="EMBL" id="SMB84683.1"/>
    </source>
</evidence>
<sequence length="75" mass="8621">MRRAYFMAQEQRGRVKTTPRTLEEQAHQAVREPFYLQELGLAPVVLRGMSFEPRYEPGPVIQTSSSCSSNSFNTR</sequence>
<evidence type="ECO:0000313" key="3">
    <source>
        <dbReference type="Proteomes" id="UP000192582"/>
    </source>
</evidence>
<name>A0A1W1UUD9_9DEIO</name>
<gene>
    <name evidence="2" type="ORF">SAMN00790413_05238</name>
</gene>
<feature type="region of interest" description="Disordered" evidence="1">
    <location>
        <begin position="55"/>
        <end position="75"/>
    </location>
</feature>
<dbReference type="Proteomes" id="UP000192582">
    <property type="component" value="Unassembled WGS sequence"/>
</dbReference>
<dbReference type="AlphaFoldDB" id="A0A1W1UUD9"/>
<organism evidence="2 3">
    <name type="scientific">Deinococcus hopiensis KR-140</name>
    <dbReference type="NCBI Taxonomy" id="695939"/>
    <lineage>
        <taxon>Bacteria</taxon>
        <taxon>Thermotogati</taxon>
        <taxon>Deinococcota</taxon>
        <taxon>Deinococci</taxon>
        <taxon>Deinococcales</taxon>
        <taxon>Deinococcaceae</taxon>
        <taxon>Deinococcus</taxon>
    </lineage>
</organism>
<feature type="region of interest" description="Disordered" evidence="1">
    <location>
        <begin position="1"/>
        <end position="21"/>
    </location>
</feature>
<proteinExistence type="predicted"/>
<keyword evidence="3" id="KW-1185">Reference proteome</keyword>
<protein>
    <submittedName>
        <fullName evidence="2">Uncharacterized protein</fullName>
    </submittedName>
</protein>
<feature type="compositionally biased region" description="Low complexity" evidence="1">
    <location>
        <begin position="64"/>
        <end position="75"/>
    </location>
</feature>